<proteinExistence type="predicted"/>
<name>A0A2R8C917_9RHOB</name>
<feature type="signal peptide" evidence="1">
    <location>
        <begin position="1"/>
        <end position="26"/>
    </location>
</feature>
<organism evidence="2 3">
    <name type="scientific">Falsiruegeria mediterranea M17</name>
    <dbReference type="NCBI Taxonomy" id="1200281"/>
    <lineage>
        <taxon>Bacteria</taxon>
        <taxon>Pseudomonadati</taxon>
        <taxon>Pseudomonadota</taxon>
        <taxon>Alphaproteobacteria</taxon>
        <taxon>Rhodobacterales</taxon>
        <taxon>Roseobacteraceae</taxon>
        <taxon>Falsiruegeria</taxon>
    </lineage>
</organism>
<reference evidence="3" key="1">
    <citation type="submission" date="2018-03" db="EMBL/GenBank/DDBJ databases">
        <authorList>
            <person name="Rodrigo-Torres L."/>
            <person name="Arahal R. D."/>
            <person name="Lucena T."/>
        </authorList>
    </citation>
    <scope>NUCLEOTIDE SEQUENCE [LARGE SCALE GENOMIC DNA]</scope>
    <source>
        <strain evidence="3">CECT 7615</strain>
    </source>
</reference>
<protein>
    <submittedName>
        <fullName evidence="2">Uncharacterized protein</fullName>
    </submittedName>
</protein>
<sequence>MNALSSHLTRLFGAICLFVSAMSASAQDVKKLEAAAQASLGGPGSASAQQEQDRLRRLEESRWPGLDRALDPIEQSLGRFRENTGLALSFDYQALY</sequence>
<feature type="chain" id="PRO_5015319030" evidence="1">
    <location>
        <begin position="27"/>
        <end position="96"/>
    </location>
</feature>
<dbReference type="RefSeq" id="WP_108787795.1">
    <property type="nucleotide sequence ID" value="NZ_ONZG01000005.1"/>
</dbReference>
<dbReference type="AlphaFoldDB" id="A0A2R8C917"/>
<accession>A0A2R8C917</accession>
<keyword evidence="3" id="KW-1185">Reference proteome</keyword>
<dbReference type="EMBL" id="ONZG01000005">
    <property type="protein sequence ID" value="SPJ28930.1"/>
    <property type="molecule type" value="Genomic_DNA"/>
</dbReference>
<dbReference type="Proteomes" id="UP000244898">
    <property type="component" value="Unassembled WGS sequence"/>
</dbReference>
<gene>
    <name evidence="2" type="ORF">TRM7615_02439</name>
</gene>
<keyword evidence="1" id="KW-0732">Signal</keyword>
<evidence type="ECO:0000313" key="3">
    <source>
        <dbReference type="Proteomes" id="UP000244898"/>
    </source>
</evidence>
<evidence type="ECO:0000313" key="2">
    <source>
        <dbReference type="EMBL" id="SPJ28930.1"/>
    </source>
</evidence>
<evidence type="ECO:0000256" key="1">
    <source>
        <dbReference type="SAM" id="SignalP"/>
    </source>
</evidence>